<comment type="caution">
    <text evidence="2">The sequence shown here is derived from an EMBL/GenBank/DDBJ whole genome shotgun (WGS) entry which is preliminary data.</text>
</comment>
<organism evidence="2 3">
    <name type="scientific">Vibrio qingdaonensis</name>
    <dbReference type="NCBI Taxonomy" id="2829491"/>
    <lineage>
        <taxon>Bacteria</taxon>
        <taxon>Pseudomonadati</taxon>
        <taxon>Pseudomonadota</taxon>
        <taxon>Gammaproteobacteria</taxon>
        <taxon>Vibrionales</taxon>
        <taxon>Vibrionaceae</taxon>
        <taxon>Vibrio</taxon>
    </lineage>
</organism>
<evidence type="ECO:0000313" key="3">
    <source>
        <dbReference type="Proteomes" id="UP001155587"/>
    </source>
</evidence>
<name>A0A9X3CN23_9VIBR</name>
<dbReference type="InterPro" id="IPR010858">
    <property type="entry name" value="DUF1481"/>
</dbReference>
<dbReference type="AlphaFoldDB" id="A0A9X3CN23"/>
<sequence>MKKTLLLSILTVALIGCSSTPTPSINQYSQFTGGQTLGDATSLYWYTERLTQPYSAAEYVNMNDYGWYKSNYRWSGGELREFVREGLQNDPPNQPVEYRIHVRFNKGGEAIYQQYRRNGKVLPIKRAQLENYQREATLLTERVKEQDSDGLELIQGHWDGKTLETCNGIALQNIKFEQTLPDFVVQRLAAVESYVAFLGSTRLTGARVEQLLMLSEGDADCIERPNLIANE</sequence>
<dbReference type="InterPro" id="IPR016872">
    <property type="entry name" value="UCP028160"/>
</dbReference>
<feature type="signal peptide" evidence="1">
    <location>
        <begin position="1"/>
        <end position="23"/>
    </location>
</feature>
<proteinExistence type="predicted"/>
<dbReference type="Proteomes" id="UP001155587">
    <property type="component" value="Unassembled WGS sequence"/>
</dbReference>
<protein>
    <submittedName>
        <fullName evidence="2">DUF1481 domain-containing protein</fullName>
    </submittedName>
</protein>
<keyword evidence="1" id="KW-0732">Signal</keyword>
<dbReference type="RefSeq" id="WP_265674639.1">
    <property type="nucleotide sequence ID" value="NZ_JAKRRY010000010.1"/>
</dbReference>
<feature type="chain" id="PRO_5040742983" evidence="1">
    <location>
        <begin position="24"/>
        <end position="231"/>
    </location>
</feature>
<evidence type="ECO:0000256" key="1">
    <source>
        <dbReference type="SAM" id="SignalP"/>
    </source>
</evidence>
<dbReference type="EMBL" id="JAKRRY010000010">
    <property type="protein sequence ID" value="MCW8346246.1"/>
    <property type="molecule type" value="Genomic_DNA"/>
</dbReference>
<accession>A0A9X3CN23</accession>
<reference evidence="2" key="1">
    <citation type="submission" date="2022-02" db="EMBL/GenBank/DDBJ databases">
        <title>Vibrio sp. nov, a new bacterium isolated from seawater.</title>
        <authorList>
            <person name="Yuan Y."/>
        </authorList>
    </citation>
    <scope>NUCLEOTIDE SEQUENCE</scope>
    <source>
        <strain evidence="2">ZSDZ65</strain>
    </source>
</reference>
<dbReference type="PROSITE" id="PS51257">
    <property type="entry name" value="PROKAR_LIPOPROTEIN"/>
    <property type="match status" value="1"/>
</dbReference>
<evidence type="ECO:0000313" key="2">
    <source>
        <dbReference type="EMBL" id="MCW8346246.1"/>
    </source>
</evidence>
<gene>
    <name evidence="2" type="ORF">MD535_09530</name>
</gene>
<dbReference type="Pfam" id="PF07356">
    <property type="entry name" value="DUF1481"/>
    <property type="match status" value="1"/>
</dbReference>
<dbReference type="PIRSF" id="PIRSF028160">
    <property type="entry name" value="UCP028160"/>
    <property type="match status" value="1"/>
</dbReference>
<keyword evidence="3" id="KW-1185">Reference proteome</keyword>